<reference evidence="5" key="1">
    <citation type="journal article" date="2019" name="Int. J. Syst. Evol. Microbiol.">
        <title>The Global Catalogue of Microorganisms (GCM) 10K type strain sequencing project: providing services to taxonomists for standard genome sequencing and annotation.</title>
        <authorList>
            <consortium name="The Broad Institute Genomics Platform"/>
            <consortium name="The Broad Institute Genome Sequencing Center for Infectious Disease"/>
            <person name="Wu L."/>
            <person name="Ma J."/>
        </authorList>
    </citation>
    <scope>NUCLEOTIDE SEQUENCE [LARGE SCALE GENOMIC DNA]</scope>
    <source>
        <strain evidence="5">CCUG 58127</strain>
    </source>
</reference>
<dbReference type="CDD" id="cd04301">
    <property type="entry name" value="NAT_SF"/>
    <property type="match status" value="1"/>
</dbReference>
<proteinExistence type="predicted"/>
<evidence type="ECO:0000256" key="1">
    <source>
        <dbReference type="ARBA" id="ARBA00022679"/>
    </source>
</evidence>
<feature type="domain" description="N-acetyltransferase" evidence="3">
    <location>
        <begin position="1"/>
        <end position="162"/>
    </location>
</feature>
<keyword evidence="1 4" id="KW-0808">Transferase</keyword>
<evidence type="ECO:0000313" key="4">
    <source>
        <dbReference type="EMBL" id="MFC6705128.1"/>
    </source>
</evidence>
<dbReference type="InterPro" id="IPR016181">
    <property type="entry name" value="Acyl_CoA_acyltransferase"/>
</dbReference>
<dbReference type="PANTHER" id="PTHR43877">
    <property type="entry name" value="AMINOALKYLPHOSPHONATE N-ACETYLTRANSFERASE-RELATED-RELATED"/>
    <property type="match status" value="1"/>
</dbReference>
<dbReference type="InterPro" id="IPR050832">
    <property type="entry name" value="Bact_Acetyltransf"/>
</dbReference>
<dbReference type="Proteomes" id="UP001596298">
    <property type="component" value="Unassembled WGS sequence"/>
</dbReference>
<comment type="caution">
    <text evidence="4">The sequence shown here is derived from an EMBL/GenBank/DDBJ whole genome shotgun (WGS) entry which is preliminary data.</text>
</comment>
<dbReference type="EMBL" id="JBHSWH010000001">
    <property type="protein sequence ID" value="MFC6705128.1"/>
    <property type="molecule type" value="Genomic_DNA"/>
</dbReference>
<gene>
    <name evidence="4" type="ORF">ACFQDH_07575</name>
</gene>
<dbReference type="InterPro" id="IPR000182">
    <property type="entry name" value="GNAT_dom"/>
</dbReference>
<dbReference type="EC" id="2.3.-.-" evidence="4"/>
<sequence length="335" mass="37421">MIRLIDPADDDAMRQVFDVGVAAKSVARPWFTPPSYKSWLIGMRQPDPEERQELYGFFRDGACVGTSLLFVPTQDNLEKVYADIDVAPEHRRRGVGAALVRHAKARVGELGRSALFVETFAPGEGADDHEYARFARSQGFLPAWREPTRHLELPVPAEKLADLAAASNARRDGYRIETYVGRVPDELLAGLAELMRMLAVDAPSGDVDFEPEEVTPDRLRRIYAREAEQGRIRLSSLAIDETSGAVAAQTDLVFDDTMDPVVQEGTYVHREHRGHRLGTAVKVANLQRLQRDYPGRPFIRTMNADTNEHMVSINVELGFEIVETSTEWIFASSTG</sequence>
<dbReference type="Gene3D" id="3.40.630.30">
    <property type="match status" value="1"/>
</dbReference>
<organism evidence="4 5">
    <name type="scientific">Flexivirga alba</name>
    <dbReference type="NCBI Taxonomy" id="702742"/>
    <lineage>
        <taxon>Bacteria</taxon>
        <taxon>Bacillati</taxon>
        <taxon>Actinomycetota</taxon>
        <taxon>Actinomycetes</taxon>
        <taxon>Micrococcales</taxon>
        <taxon>Dermacoccaceae</taxon>
        <taxon>Flexivirga</taxon>
    </lineage>
</organism>
<dbReference type="RefSeq" id="WP_382399988.1">
    <property type="nucleotide sequence ID" value="NZ_JBHSWH010000001.1"/>
</dbReference>
<keyword evidence="2 4" id="KW-0012">Acyltransferase</keyword>
<dbReference type="PANTHER" id="PTHR43877:SF8">
    <property type="entry name" value="N-ACETYLGLUTAMATE SYNTHASE-RELATED"/>
    <property type="match status" value="1"/>
</dbReference>
<accession>A0ABW2AEF3</accession>
<protein>
    <submittedName>
        <fullName evidence="4">GNAT family N-acetyltransferase</fullName>
        <ecNumber evidence="4">2.3.-.-</ecNumber>
    </submittedName>
</protein>
<evidence type="ECO:0000259" key="3">
    <source>
        <dbReference type="PROSITE" id="PS51186"/>
    </source>
</evidence>
<evidence type="ECO:0000313" key="5">
    <source>
        <dbReference type="Proteomes" id="UP001596298"/>
    </source>
</evidence>
<keyword evidence="5" id="KW-1185">Reference proteome</keyword>
<dbReference type="GO" id="GO:0016746">
    <property type="term" value="F:acyltransferase activity"/>
    <property type="evidence" value="ECO:0007669"/>
    <property type="project" value="UniProtKB-KW"/>
</dbReference>
<dbReference type="PROSITE" id="PS51186">
    <property type="entry name" value="GNAT"/>
    <property type="match status" value="1"/>
</dbReference>
<dbReference type="Pfam" id="PF00583">
    <property type="entry name" value="Acetyltransf_1"/>
    <property type="match status" value="1"/>
</dbReference>
<name>A0ABW2AEF3_9MICO</name>
<dbReference type="SUPFAM" id="SSF55729">
    <property type="entry name" value="Acyl-CoA N-acyltransferases (Nat)"/>
    <property type="match status" value="2"/>
</dbReference>
<evidence type="ECO:0000256" key="2">
    <source>
        <dbReference type="ARBA" id="ARBA00023315"/>
    </source>
</evidence>